<evidence type="ECO:0000313" key="1">
    <source>
        <dbReference type="EMBL" id="MBJ6360373.1"/>
    </source>
</evidence>
<dbReference type="EMBL" id="JAELUP010000007">
    <property type="protein sequence ID" value="MBJ6360373.1"/>
    <property type="molecule type" value="Genomic_DNA"/>
</dbReference>
<protein>
    <submittedName>
        <fullName evidence="1">DUF1697 domain-containing protein</fullName>
    </submittedName>
</protein>
<dbReference type="RefSeq" id="WP_199017897.1">
    <property type="nucleotide sequence ID" value="NZ_JAELUP010000007.1"/>
</dbReference>
<evidence type="ECO:0000313" key="2">
    <source>
        <dbReference type="Proteomes" id="UP000640274"/>
    </source>
</evidence>
<dbReference type="PANTHER" id="PTHR36439">
    <property type="entry name" value="BLL4334 PROTEIN"/>
    <property type="match status" value="1"/>
</dbReference>
<organism evidence="1 2">
    <name type="scientific">Paenibacillus roseus</name>
    <dbReference type="NCBI Taxonomy" id="2798579"/>
    <lineage>
        <taxon>Bacteria</taxon>
        <taxon>Bacillati</taxon>
        <taxon>Bacillota</taxon>
        <taxon>Bacilli</taxon>
        <taxon>Bacillales</taxon>
        <taxon>Paenibacillaceae</taxon>
        <taxon>Paenibacillus</taxon>
    </lineage>
</organism>
<reference evidence="1" key="1">
    <citation type="submission" date="2020-12" db="EMBL/GenBank/DDBJ databases">
        <authorList>
            <person name="Huq M.A."/>
        </authorList>
    </citation>
    <scope>NUCLEOTIDE SEQUENCE</scope>
    <source>
        <strain evidence="1">MAHUQ-46</strain>
    </source>
</reference>
<name>A0A934J4V0_9BACL</name>
<dbReference type="Proteomes" id="UP000640274">
    <property type="component" value="Unassembled WGS sequence"/>
</dbReference>
<dbReference type="Pfam" id="PF08002">
    <property type="entry name" value="DUF1697"/>
    <property type="match status" value="1"/>
</dbReference>
<dbReference type="PANTHER" id="PTHR36439:SF1">
    <property type="entry name" value="DUF1697 DOMAIN-CONTAINING PROTEIN"/>
    <property type="match status" value="1"/>
</dbReference>
<accession>A0A934J4V0</accession>
<dbReference type="InterPro" id="IPR012545">
    <property type="entry name" value="DUF1697"/>
</dbReference>
<gene>
    <name evidence="1" type="ORF">JFN88_03430</name>
</gene>
<dbReference type="Gene3D" id="3.30.70.1280">
    <property type="entry name" value="SP0830-like domains"/>
    <property type="match status" value="1"/>
</dbReference>
<dbReference type="PIRSF" id="PIRSF008502">
    <property type="entry name" value="UCP008502"/>
    <property type="match status" value="1"/>
</dbReference>
<dbReference type="AlphaFoldDB" id="A0A934J4V0"/>
<keyword evidence="2" id="KW-1185">Reference proteome</keyword>
<sequence length="177" mass="19663">MPIQIALLKGINVGGKNKIKMAELKQQMEQQGFRNVHTYINSGNVLFQSDEPESLLGERIEQLIADGFGLSIKVMVRTSGELEAIIHESPYRTKAAPDGKNVYIGLLEEAPSQGAIQKLEVYKFEDEFKVCGRELHILLNNGAADSKLANNVQKLSPNLTLRNWNTMSKLVILAKSI</sequence>
<dbReference type="SUPFAM" id="SSF160379">
    <property type="entry name" value="SP0830-like"/>
    <property type="match status" value="1"/>
</dbReference>
<proteinExistence type="predicted"/>
<comment type="caution">
    <text evidence="1">The sequence shown here is derived from an EMBL/GenBank/DDBJ whole genome shotgun (WGS) entry which is preliminary data.</text>
</comment>